<dbReference type="AlphaFoldDB" id="A0A6S8EAG8"/>
<name>A0A6S8EAG8_9STRA</name>
<proteinExistence type="predicted"/>
<reference evidence="1" key="1">
    <citation type="submission" date="2021-01" db="EMBL/GenBank/DDBJ databases">
        <authorList>
            <person name="Corre E."/>
            <person name="Pelletier E."/>
            <person name="Niang G."/>
            <person name="Scheremetjew M."/>
            <person name="Finn R."/>
            <person name="Kale V."/>
            <person name="Holt S."/>
            <person name="Cochrane G."/>
            <person name="Meng A."/>
            <person name="Brown T."/>
            <person name="Cohen L."/>
        </authorList>
    </citation>
    <scope>NUCLEOTIDE SEQUENCE</scope>
    <source>
        <strain evidence="1">CCMP1510</strain>
    </source>
</reference>
<sequence length="172" mass="18625">MNPDDEDVGDSNGVEHVNMYKEGANALGAQSASAAALAVYGEEVPVDSLATDYTHLAALATASGEDVTVVDVANEFDDEVLNINDVISSSTKRTASNRGRKRKRDAITESDLEEMRNLDMESRKAKLKQYNRTDLRNLATANGISGNMLNHAEELASFLGAQSNFERITTVE</sequence>
<dbReference type="EMBL" id="HBIJ01017678">
    <property type="protein sequence ID" value="CAE0370934.1"/>
    <property type="molecule type" value="Transcribed_RNA"/>
</dbReference>
<accession>A0A6S8EAG8</accession>
<protein>
    <submittedName>
        <fullName evidence="1">Uncharacterized protein</fullName>
    </submittedName>
</protein>
<evidence type="ECO:0000313" key="2">
    <source>
        <dbReference type="EMBL" id="CAE0370934.1"/>
    </source>
</evidence>
<gene>
    <name evidence="1" type="ORF">ALAG00032_LOCUS11713</name>
    <name evidence="2" type="ORF">ALAG00032_LOCUS11714</name>
</gene>
<organism evidence="1">
    <name type="scientific">Aureoumbra lagunensis</name>
    <dbReference type="NCBI Taxonomy" id="44058"/>
    <lineage>
        <taxon>Eukaryota</taxon>
        <taxon>Sar</taxon>
        <taxon>Stramenopiles</taxon>
        <taxon>Ochrophyta</taxon>
        <taxon>Pelagophyceae</taxon>
        <taxon>Pelagomonadales</taxon>
        <taxon>Aureoumbra</taxon>
    </lineage>
</organism>
<dbReference type="EMBL" id="HBIJ01017677">
    <property type="protein sequence ID" value="CAE0370933.1"/>
    <property type="molecule type" value="Transcribed_RNA"/>
</dbReference>
<evidence type="ECO:0000313" key="1">
    <source>
        <dbReference type="EMBL" id="CAE0370933.1"/>
    </source>
</evidence>